<reference evidence="2 3" key="1">
    <citation type="submission" date="2020-10" db="EMBL/GenBank/DDBJ databases">
        <authorList>
            <person name="Castelo-Branco R."/>
            <person name="Eusebio N."/>
            <person name="Adriana R."/>
            <person name="Vieira A."/>
            <person name="Brugerolle De Fraissinette N."/>
            <person name="Rezende De Castro R."/>
            <person name="Schneider M.P."/>
            <person name="Vasconcelos V."/>
            <person name="Leao P.N."/>
        </authorList>
    </citation>
    <scope>NUCLEOTIDE SEQUENCE [LARGE SCALE GENOMIC DNA]</scope>
    <source>
        <strain evidence="2 3">LEGE 00031</strain>
    </source>
</reference>
<keyword evidence="2" id="KW-0808">Transferase</keyword>
<dbReference type="GO" id="GO:0032259">
    <property type="term" value="P:methylation"/>
    <property type="evidence" value="ECO:0007669"/>
    <property type="project" value="UniProtKB-KW"/>
</dbReference>
<sequence length="457" mass="52941">MLKQLLKNNRAIQRIKSLKDLVLEKLDYLREATNYVKDVSLQNRQAIGAFTEQQTQNANQIMESQIFLIKSSLDQVKTLQYLIETGQERQVIFERMMAEHRIEIENIYQEFKKIREEALRSDQLVHQEFKKIREESERSNGYIHQEFKNIRGEAESYQKLLTGQFLKLQEENQAQTVFVQENLAQIAADVHDQKFKVITDPSYFQAIDIELMVYLYSCLPHRRAIDVGANRGDVSARLLQTGYEVYAFEPFPPVLAQLQERLGQNSNFHALGYALGSANETRSLHLVVDQTEDKIFDDASFYSSLTRHSLTEGLAFQDSIAVEVKTIASLHEAGILPDDIGLVKIDAEGFDLEVIKGMGDFRYPVVLAEFWDPTFPFGQTGAMNHLADLVPAMRQRDYRWHIVIYRIWGQHEVSYYCNSDYSLENSWGNVFFFQDYEIFSQALKWCNAIMPATYFAV</sequence>
<evidence type="ECO:0000313" key="2">
    <source>
        <dbReference type="EMBL" id="MBE9255247.1"/>
    </source>
</evidence>
<keyword evidence="2" id="KW-0489">Methyltransferase</keyword>
<dbReference type="EMBL" id="JADEVV010000055">
    <property type="protein sequence ID" value="MBE9255247.1"/>
    <property type="molecule type" value="Genomic_DNA"/>
</dbReference>
<evidence type="ECO:0000313" key="3">
    <source>
        <dbReference type="Proteomes" id="UP000658720"/>
    </source>
</evidence>
<dbReference type="GO" id="GO:0008168">
    <property type="term" value="F:methyltransferase activity"/>
    <property type="evidence" value="ECO:0007669"/>
    <property type="project" value="UniProtKB-KW"/>
</dbReference>
<dbReference type="Pfam" id="PF05050">
    <property type="entry name" value="Methyltransf_21"/>
    <property type="match status" value="1"/>
</dbReference>
<organism evidence="2 3">
    <name type="scientific">Synechocystis salina LEGE 00031</name>
    <dbReference type="NCBI Taxonomy" id="1828736"/>
    <lineage>
        <taxon>Bacteria</taxon>
        <taxon>Bacillati</taxon>
        <taxon>Cyanobacteriota</taxon>
        <taxon>Cyanophyceae</taxon>
        <taxon>Synechococcales</taxon>
        <taxon>Merismopediaceae</taxon>
        <taxon>Synechocystis</taxon>
    </lineage>
</organism>
<evidence type="ECO:0000259" key="1">
    <source>
        <dbReference type="Pfam" id="PF05050"/>
    </source>
</evidence>
<comment type="caution">
    <text evidence="2">The sequence shown here is derived from an EMBL/GenBank/DDBJ whole genome shotgun (WGS) entry which is preliminary data.</text>
</comment>
<dbReference type="InterPro" id="IPR006342">
    <property type="entry name" value="FkbM_mtfrase"/>
</dbReference>
<feature type="domain" description="Methyltransferase FkbM" evidence="1">
    <location>
        <begin position="226"/>
        <end position="398"/>
    </location>
</feature>
<dbReference type="InterPro" id="IPR029063">
    <property type="entry name" value="SAM-dependent_MTases_sf"/>
</dbReference>
<proteinExistence type="predicted"/>
<dbReference type="Gene3D" id="3.40.50.150">
    <property type="entry name" value="Vaccinia Virus protein VP39"/>
    <property type="match status" value="1"/>
</dbReference>
<dbReference type="PANTHER" id="PTHR34203:SF15">
    <property type="entry name" value="SLL1173 PROTEIN"/>
    <property type="match status" value="1"/>
</dbReference>
<dbReference type="PANTHER" id="PTHR34203">
    <property type="entry name" value="METHYLTRANSFERASE, FKBM FAMILY PROTEIN"/>
    <property type="match status" value="1"/>
</dbReference>
<name>A0ABR9VV79_9SYNC</name>
<protein>
    <submittedName>
        <fullName evidence="2">FkbM family methyltransferase</fullName>
    </submittedName>
</protein>
<dbReference type="InterPro" id="IPR052514">
    <property type="entry name" value="SAM-dependent_MTase"/>
</dbReference>
<dbReference type="Proteomes" id="UP000658720">
    <property type="component" value="Unassembled WGS sequence"/>
</dbReference>
<keyword evidence="3" id="KW-1185">Reference proteome</keyword>
<gene>
    <name evidence="2" type="ORF">IQ217_15675</name>
</gene>
<dbReference type="SUPFAM" id="SSF53335">
    <property type="entry name" value="S-adenosyl-L-methionine-dependent methyltransferases"/>
    <property type="match status" value="1"/>
</dbReference>
<dbReference type="NCBIfam" id="TIGR01444">
    <property type="entry name" value="fkbM_fam"/>
    <property type="match status" value="1"/>
</dbReference>
<accession>A0ABR9VV79</accession>